<keyword evidence="7" id="KW-1185">Reference proteome</keyword>
<protein>
    <submittedName>
        <fullName evidence="6">Alanyl-tRNA editing protein</fullName>
    </submittedName>
</protein>
<dbReference type="Gene3D" id="3.30.980.10">
    <property type="entry name" value="Threonyl-trna Synthetase, Chain A, domain 2"/>
    <property type="match status" value="1"/>
</dbReference>
<comment type="subcellular location">
    <subcellularLocation>
        <location evidence="2">Cytoplasm</location>
    </subcellularLocation>
</comment>
<feature type="domain" description="Alanyl-transfer RNA synthetases family profile" evidence="5">
    <location>
        <begin position="1"/>
        <end position="236"/>
    </location>
</feature>
<evidence type="ECO:0000256" key="2">
    <source>
        <dbReference type="ARBA" id="ARBA00004496"/>
    </source>
</evidence>
<evidence type="ECO:0000256" key="1">
    <source>
        <dbReference type="ARBA" id="ARBA00001947"/>
    </source>
</evidence>
<keyword evidence="3" id="KW-0479">Metal-binding</keyword>
<sequence>MTTELYLDDSYLTMCETTIIAVEGNKVQLSGTVFYPAGGGQDSDTGMLMQLGEQVEVLRVKKEAGTIIHYVEEPHKLALGPVTAAIDWDRRSGLMKHHTLLHVLAAVCHRSYNSLCTGNQIYPDKARIDLTGISELSREAIDRLIQKTNEELLENHEVTVRTVPRRDAEQLSGAIKTVVNLIPETVQEVRLVKIGDIDEQACGGTHVKETGIIGQFILEKMKNKGKGVTRLEVRAI</sequence>
<dbReference type="SUPFAM" id="SSF55186">
    <property type="entry name" value="ThrRS/AlaRS common domain"/>
    <property type="match status" value="1"/>
</dbReference>
<evidence type="ECO:0000259" key="5">
    <source>
        <dbReference type="PROSITE" id="PS50860"/>
    </source>
</evidence>
<dbReference type="GO" id="GO:0005737">
    <property type="term" value="C:cytoplasm"/>
    <property type="evidence" value="ECO:0007669"/>
    <property type="project" value="UniProtKB-SubCell"/>
</dbReference>
<dbReference type="PROSITE" id="PS50860">
    <property type="entry name" value="AA_TRNA_LIGASE_II_ALA"/>
    <property type="match status" value="1"/>
</dbReference>
<dbReference type="RefSeq" id="WP_077591047.1">
    <property type="nucleotide sequence ID" value="NZ_CP019640.1"/>
</dbReference>
<dbReference type="SUPFAM" id="SSF50447">
    <property type="entry name" value="Translation proteins"/>
    <property type="match status" value="1"/>
</dbReference>
<dbReference type="InterPro" id="IPR051335">
    <property type="entry name" value="Alanyl-tRNA_Editing_Enzymes"/>
</dbReference>
<dbReference type="GO" id="GO:0005524">
    <property type="term" value="F:ATP binding"/>
    <property type="evidence" value="ECO:0007669"/>
    <property type="project" value="InterPro"/>
</dbReference>
<dbReference type="InterPro" id="IPR009000">
    <property type="entry name" value="Transl_B-barrel_sf"/>
</dbReference>
<reference evidence="6 7" key="1">
    <citation type="submission" date="2017-02" db="EMBL/GenBank/DDBJ databases">
        <title>The complete genomic sequence of a novel cold adapted crude oil-degrading bacterium Planococcus qaidamina Y42.</title>
        <authorList>
            <person name="Yang R."/>
        </authorList>
    </citation>
    <scope>NUCLEOTIDE SEQUENCE [LARGE SCALE GENOMIC DNA]</scope>
    <source>
        <strain evidence="6 7">Y42</strain>
    </source>
</reference>
<organism evidence="6 7">
    <name type="scientific">Planococcus lenghuensis</name>
    <dbReference type="NCBI Taxonomy" id="2213202"/>
    <lineage>
        <taxon>Bacteria</taxon>
        <taxon>Bacillati</taxon>
        <taxon>Bacillota</taxon>
        <taxon>Bacilli</taxon>
        <taxon>Bacillales</taxon>
        <taxon>Caryophanaceae</taxon>
        <taxon>Planococcus</taxon>
    </lineage>
</organism>
<dbReference type="Proteomes" id="UP000188184">
    <property type="component" value="Chromosome"/>
</dbReference>
<dbReference type="KEGG" id="pmar:B0X71_16225"/>
<comment type="cofactor">
    <cofactor evidence="1">
        <name>Zn(2+)</name>
        <dbReference type="ChEBI" id="CHEBI:29105"/>
    </cofactor>
</comment>
<dbReference type="InterPro" id="IPR018163">
    <property type="entry name" value="Thr/Ala-tRNA-synth_IIc_edit"/>
</dbReference>
<accession>A0A1Q2L428</accession>
<dbReference type="SMART" id="SM00863">
    <property type="entry name" value="tRNA_SAD"/>
    <property type="match status" value="1"/>
</dbReference>
<dbReference type="PANTHER" id="PTHR43462">
    <property type="entry name" value="ALANYL-TRNA EDITING PROTEIN"/>
    <property type="match status" value="1"/>
</dbReference>
<keyword evidence="4" id="KW-0862">Zinc</keyword>
<dbReference type="GO" id="GO:0046872">
    <property type="term" value="F:metal ion binding"/>
    <property type="evidence" value="ECO:0007669"/>
    <property type="project" value="UniProtKB-KW"/>
</dbReference>
<dbReference type="GO" id="GO:0006419">
    <property type="term" value="P:alanyl-tRNA aminoacylation"/>
    <property type="evidence" value="ECO:0007669"/>
    <property type="project" value="InterPro"/>
</dbReference>
<dbReference type="InterPro" id="IPR012947">
    <property type="entry name" value="tRNA_SAD"/>
</dbReference>
<evidence type="ECO:0000313" key="7">
    <source>
        <dbReference type="Proteomes" id="UP000188184"/>
    </source>
</evidence>
<dbReference type="OrthoDB" id="9812949at2"/>
<dbReference type="InterPro" id="IPR018165">
    <property type="entry name" value="Ala-tRNA-synth_IIc_core"/>
</dbReference>
<proteinExistence type="predicted"/>
<dbReference type="AlphaFoldDB" id="A0A1Q2L428"/>
<dbReference type="GO" id="GO:0003676">
    <property type="term" value="F:nucleic acid binding"/>
    <property type="evidence" value="ECO:0007669"/>
    <property type="project" value="InterPro"/>
</dbReference>
<dbReference type="Pfam" id="PF07973">
    <property type="entry name" value="tRNA_SAD"/>
    <property type="match status" value="1"/>
</dbReference>
<evidence type="ECO:0000256" key="4">
    <source>
        <dbReference type="ARBA" id="ARBA00022833"/>
    </source>
</evidence>
<dbReference type="Gene3D" id="2.40.30.130">
    <property type="match status" value="1"/>
</dbReference>
<name>A0A1Q2L428_9BACL</name>
<dbReference type="PANTHER" id="PTHR43462:SF1">
    <property type="entry name" value="ALANYL-TRNA EDITING PROTEIN AARSD1"/>
    <property type="match status" value="1"/>
</dbReference>
<dbReference type="InterPro" id="IPR018164">
    <property type="entry name" value="Ala-tRNA-synth_IIc_N"/>
</dbReference>
<evidence type="ECO:0000256" key="3">
    <source>
        <dbReference type="ARBA" id="ARBA00022723"/>
    </source>
</evidence>
<dbReference type="EMBL" id="CP019640">
    <property type="protein sequence ID" value="AQQ55173.1"/>
    <property type="molecule type" value="Genomic_DNA"/>
</dbReference>
<dbReference type="GO" id="GO:0004813">
    <property type="term" value="F:alanine-tRNA ligase activity"/>
    <property type="evidence" value="ECO:0007669"/>
    <property type="project" value="InterPro"/>
</dbReference>
<gene>
    <name evidence="6" type="ORF">B0X71_16225</name>
</gene>
<evidence type="ECO:0000313" key="6">
    <source>
        <dbReference type="EMBL" id="AQQ55173.1"/>
    </source>
</evidence>
<dbReference type="GO" id="GO:0002161">
    <property type="term" value="F:aminoacyl-tRNA deacylase activity"/>
    <property type="evidence" value="ECO:0007669"/>
    <property type="project" value="UniProtKB-ARBA"/>
</dbReference>
<dbReference type="Pfam" id="PF01411">
    <property type="entry name" value="tRNA-synt_2c"/>
    <property type="match status" value="1"/>
</dbReference>